<dbReference type="Proteomes" id="UP001501337">
    <property type="component" value="Unassembled WGS sequence"/>
</dbReference>
<keyword evidence="5" id="KW-0157">Chromophore</keyword>
<dbReference type="SUPFAM" id="SSF52425">
    <property type="entry name" value="Cryptochrome/photolyase, N-terminal domain"/>
    <property type="match status" value="1"/>
</dbReference>
<dbReference type="Pfam" id="PF03441">
    <property type="entry name" value="FAD_binding_7"/>
    <property type="match status" value="1"/>
</dbReference>
<dbReference type="Gene3D" id="1.25.40.80">
    <property type="match status" value="1"/>
</dbReference>
<evidence type="ECO:0000256" key="5">
    <source>
        <dbReference type="RuleBase" id="RU004182"/>
    </source>
</evidence>
<dbReference type="PANTHER" id="PTHR11455:SF9">
    <property type="entry name" value="CRYPTOCHROME CIRCADIAN CLOCK 5 ISOFORM X1"/>
    <property type="match status" value="1"/>
</dbReference>
<dbReference type="InterPro" id="IPR002081">
    <property type="entry name" value="Cryptochrome/DNA_photolyase_1"/>
</dbReference>
<dbReference type="Gene3D" id="1.10.579.10">
    <property type="entry name" value="DNA Cyclobutane Dipyrimidine Photolyase, subunit A, domain 3"/>
    <property type="match status" value="1"/>
</dbReference>
<dbReference type="PRINTS" id="PR00147">
    <property type="entry name" value="DNAPHOTLYASE"/>
</dbReference>
<sequence>MSDDKGCVLHWFRNDLRLADNPAFTAAATKAADDERPLLCCFVICPNQWQQHDAAPIKLDFLRRSLIELASALEKLGKPLFLLTADDFTTVPKVLEDFVEAVDARALYFNEEYAVNEHRRDQAVAKRLKPLIECVHSYRDQSILPVKSIRTNAGEPYKVFTPYKRSWLEVADTSPISLWPKPSKSRNPDKKLISAAAELSVRADTAKAIDSAFSKLDLIDSSDWAAGEDAAHDELEAFIESYAEDYDRLRDRPAEDGTSRISRFLANGTLSGRQCYVVATEARRRLKSGGASEDAVKGISTWISELIWRDFYIHLMTDNPRLSMHQPFKTETDKLKWNDDEAGFEAWCEGRTGIPLVDAAMKQLNQTGWMHNRLRMVTAMFLTKNLFLDWRRGEQYFMQKLIDGYLPSNNGGWQWSASTGTDAAPYFRVFNPVSQSRSHDPDGAFIRKYLPELASLDNKSIHEPDKNQRKDCGYPEAIVDLKATRASAIERFKALG</sequence>
<dbReference type="InterPro" id="IPR036155">
    <property type="entry name" value="Crypto/Photolyase_N_sf"/>
</dbReference>
<comment type="caution">
    <text evidence="7">The sequence shown here is derived from an EMBL/GenBank/DDBJ whole genome shotgun (WGS) entry which is preliminary data.</text>
</comment>
<evidence type="ECO:0000313" key="8">
    <source>
        <dbReference type="Proteomes" id="UP001501337"/>
    </source>
</evidence>
<gene>
    <name evidence="7" type="primary">phrB</name>
    <name evidence="7" type="ORF">GCM10022278_36190</name>
</gene>
<evidence type="ECO:0000256" key="1">
    <source>
        <dbReference type="ARBA" id="ARBA00001932"/>
    </source>
</evidence>
<comment type="cofactor">
    <cofactor evidence="1">
        <name>(6R)-5,10-methylene-5,6,7,8-tetrahydrofolate</name>
        <dbReference type="ChEBI" id="CHEBI:15636"/>
    </cofactor>
</comment>
<dbReference type="InterPro" id="IPR005101">
    <property type="entry name" value="Cryptochr/Photolyase_FAD-bd"/>
</dbReference>
<evidence type="ECO:0000313" key="7">
    <source>
        <dbReference type="EMBL" id="GAA3976115.1"/>
    </source>
</evidence>
<dbReference type="SUPFAM" id="SSF48173">
    <property type="entry name" value="Cryptochrome/photolyase FAD-binding domain"/>
    <property type="match status" value="1"/>
</dbReference>
<dbReference type="InterPro" id="IPR006050">
    <property type="entry name" value="DNA_photolyase_N"/>
</dbReference>
<dbReference type="PANTHER" id="PTHR11455">
    <property type="entry name" value="CRYPTOCHROME"/>
    <property type="match status" value="1"/>
</dbReference>
<organism evidence="7 8">
    <name type="scientific">Allohahella marinimesophila</name>
    <dbReference type="NCBI Taxonomy" id="1054972"/>
    <lineage>
        <taxon>Bacteria</taxon>
        <taxon>Pseudomonadati</taxon>
        <taxon>Pseudomonadota</taxon>
        <taxon>Gammaproteobacteria</taxon>
        <taxon>Oceanospirillales</taxon>
        <taxon>Hahellaceae</taxon>
        <taxon>Allohahella</taxon>
    </lineage>
</organism>
<comment type="cofactor">
    <cofactor evidence="2">
        <name>FAD</name>
        <dbReference type="ChEBI" id="CHEBI:57692"/>
    </cofactor>
</comment>
<dbReference type="EMBL" id="BAABBO010000019">
    <property type="protein sequence ID" value="GAA3976115.1"/>
    <property type="molecule type" value="Genomic_DNA"/>
</dbReference>
<evidence type="ECO:0000256" key="4">
    <source>
        <dbReference type="ARBA" id="ARBA00022827"/>
    </source>
</evidence>
<feature type="domain" description="Photolyase/cryptochrome alpha/beta" evidence="6">
    <location>
        <begin position="6"/>
        <end position="143"/>
    </location>
</feature>
<keyword evidence="8" id="KW-1185">Reference proteome</keyword>
<proteinExistence type="inferred from homology"/>
<evidence type="ECO:0000256" key="2">
    <source>
        <dbReference type="ARBA" id="ARBA00001974"/>
    </source>
</evidence>
<dbReference type="Pfam" id="PF00875">
    <property type="entry name" value="DNA_photolyase"/>
    <property type="match status" value="1"/>
</dbReference>
<dbReference type="InterPro" id="IPR014729">
    <property type="entry name" value="Rossmann-like_a/b/a_fold"/>
</dbReference>
<evidence type="ECO:0000256" key="3">
    <source>
        <dbReference type="ARBA" id="ARBA00022630"/>
    </source>
</evidence>
<keyword evidence="4 5" id="KW-0274">FAD</keyword>
<keyword evidence="3 5" id="KW-0285">Flavoprotein</keyword>
<accession>A0ABP7Q4H7</accession>
<comment type="similarity">
    <text evidence="5">Belongs to the DNA photolyase family.</text>
</comment>
<dbReference type="InterPro" id="IPR036134">
    <property type="entry name" value="Crypto/Photolyase_FAD-like_sf"/>
</dbReference>
<protein>
    <submittedName>
        <fullName evidence="7">Deoxyribodipyrimidine photo-lyase</fullName>
    </submittedName>
</protein>
<evidence type="ECO:0000259" key="6">
    <source>
        <dbReference type="PROSITE" id="PS51645"/>
    </source>
</evidence>
<dbReference type="RefSeq" id="WP_344809055.1">
    <property type="nucleotide sequence ID" value="NZ_BAABBO010000019.1"/>
</dbReference>
<name>A0ABP7Q4H7_9GAMM</name>
<dbReference type="Gene3D" id="3.40.50.620">
    <property type="entry name" value="HUPs"/>
    <property type="match status" value="1"/>
</dbReference>
<dbReference type="PROSITE" id="PS51645">
    <property type="entry name" value="PHR_CRY_ALPHA_BETA"/>
    <property type="match status" value="1"/>
</dbReference>
<reference evidence="8" key="1">
    <citation type="journal article" date="2019" name="Int. J. Syst. Evol. Microbiol.">
        <title>The Global Catalogue of Microorganisms (GCM) 10K type strain sequencing project: providing services to taxonomists for standard genome sequencing and annotation.</title>
        <authorList>
            <consortium name="The Broad Institute Genomics Platform"/>
            <consortium name="The Broad Institute Genome Sequencing Center for Infectious Disease"/>
            <person name="Wu L."/>
            <person name="Ma J."/>
        </authorList>
    </citation>
    <scope>NUCLEOTIDE SEQUENCE [LARGE SCALE GENOMIC DNA]</scope>
    <source>
        <strain evidence="8">JCM 17555</strain>
    </source>
</reference>